<comment type="cofactor">
    <cofactor evidence="1">
        <name>Mg(2+)</name>
        <dbReference type="ChEBI" id="CHEBI:18420"/>
    </cofactor>
</comment>
<dbReference type="Pfam" id="PF00293">
    <property type="entry name" value="NUDIX"/>
    <property type="match status" value="1"/>
</dbReference>
<dbReference type="Proteomes" id="UP000469185">
    <property type="component" value="Unassembled WGS sequence"/>
</dbReference>
<comment type="caution">
    <text evidence="5">The sequence shown here is derived from an EMBL/GenBank/DDBJ whole genome shotgun (WGS) entry which is preliminary data.</text>
</comment>
<dbReference type="GO" id="GO:0016787">
    <property type="term" value="F:hydrolase activity"/>
    <property type="evidence" value="ECO:0007669"/>
    <property type="project" value="UniProtKB-KW"/>
</dbReference>
<dbReference type="EMBL" id="JAAGOB010000012">
    <property type="protein sequence ID" value="NED97590.1"/>
    <property type="molecule type" value="Genomic_DNA"/>
</dbReference>
<sequence length="178" mass="19863">MNAPDPLAVFTEWEQDRDGAWVRNAARAIVVDARGRTLLLEGFDVDEPERRWWFTPGGGLQPGEPERVAAARELFEESGLVVSADELVGPVAARTAEFTYFGRRCRQREVLYYAQVQEAPGVTTDGWTDVERASVTQARWWNVNELAASAAVVYPSALPQLVTQLRAEGWDGRTQVID</sequence>
<name>A0A6N9YRM5_9ACTN</name>
<reference evidence="5 6" key="1">
    <citation type="submission" date="2020-02" db="EMBL/GenBank/DDBJ databases">
        <authorList>
            <person name="Li X.-J."/>
            <person name="Feng X.-M."/>
        </authorList>
    </citation>
    <scope>NUCLEOTIDE SEQUENCE [LARGE SCALE GENOMIC DNA]</scope>
    <source>
        <strain evidence="5 6">CGMCC 4.7225</strain>
    </source>
</reference>
<dbReference type="PROSITE" id="PS51462">
    <property type="entry name" value="NUDIX"/>
    <property type="match status" value="1"/>
</dbReference>
<keyword evidence="3" id="KW-0460">Magnesium</keyword>
<dbReference type="Gene3D" id="3.90.79.10">
    <property type="entry name" value="Nucleoside Triphosphate Pyrophosphohydrolase"/>
    <property type="match status" value="1"/>
</dbReference>
<keyword evidence="2" id="KW-0378">Hydrolase</keyword>
<organism evidence="5 6">
    <name type="scientific">Phytoactinopolyspora alkaliphila</name>
    <dbReference type="NCBI Taxonomy" id="1783498"/>
    <lineage>
        <taxon>Bacteria</taxon>
        <taxon>Bacillati</taxon>
        <taxon>Actinomycetota</taxon>
        <taxon>Actinomycetes</taxon>
        <taxon>Jiangellales</taxon>
        <taxon>Jiangellaceae</taxon>
        <taxon>Phytoactinopolyspora</taxon>
    </lineage>
</organism>
<keyword evidence="6" id="KW-1185">Reference proteome</keyword>
<feature type="domain" description="Nudix hydrolase" evidence="4">
    <location>
        <begin position="20"/>
        <end position="164"/>
    </location>
</feature>
<gene>
    <name evidence="5" type="ORF">G1H11_20025</name>
</gene>
<evidence type="ECO:0000259" key="4">
    <source>
        <dbReference type="PROSITE" id="PS51462"/>
    </source>
</evidence>
<evidence type="ECO:0000256" key="2">
    <source>
        <dbReference type="ARBA" id="ARBA00022801"/>
    </source>
</evidence>
<dbReference type="PANTHER" id="PTHR43046">
    <property type="entry name" value="GDP-MANNOSE MANNOSYL HYDROLASE"/>
    <property type="match status" value="1"/>
</dbReference>
<dbReference type="InterPro" id="IPR015797">
    <property type="entry name" value="NUDIX_hydrolase-like_dom_sf"/>
</dbReference>
<dbReference type="SUPFAM" id="SSF55811">
    <property type="entry name" value="Nudix"/>
    <property type="match status" value="1"/>
</dbReference>
<evidence type="ECO:0000313" key="6">
    <source>
        <dbReference type="Proteomes" id="UP000469185"/>
    </source>
</evidence>
<dbReference type="PROSITE" id="PS00893">
    <property type="entry name" value="NUDIX_BOX"/>
    <property type="match status" value="1"/>
</dbReference>
<dbReference type="CDD" id="cd04685">
    <property type="entry name" value="NUDIX_Hydrolase"/>
    <property type="match status" value="1"/>
</dbReference>
<dbReference type="PANTHER" id="PTHR43046:SF12">
    <property type="entry name" value="GDP-MANNOSE MANNOSYL HYDROLASE"/>
    <property type="match status" value="1"/>
</dbReference>
<evidence type="ECO:0000256" key="3">
    <source>
        <dbReference type="ARBA" id="ARBA00022842"/>
    </source>
</evidence>
<dbReference type="InterPro" id="IPR000086">
    <property type="entry name" value="NUDIX_hydrolase_dom"/>
</dbReference>
<accession>A0A6N9YRM5</accession>
<protein>
    <submittedName>
        <fullName evidence="5">NUDIX domain-containing protein</fullName>
    </submittedName>
</protein>
<evidence type="ECO:0000313" key="5">
    <source>
        <dbReference type="EMBL" id="NED97590.1"/>
    </source>
</evidence>
<dbReference type="InterPro" id="IPR020084">
    <property type="entry name" value="NUDIX_hydrolase_CS"/>
</dbReference>
<evidence type="ECO:0000256" key="1">
    <source>
        <dbReference type="ARBA" id="ARBA00001946"/>
    </source>
</evidence>
<dbReference type="AlphaFoldDB" id="A0A6N9YRM5"/>
<proteinExistence type="predicted"/>
<dbReference type="RefSeq" id="WP_163820366.1">
    <property type="nucleotide sequence ID" value="NZ_JAAGOB010000012.1"/>
</dbReference>